<accession>A0ABR5ACL4</accession>
<dbReference type="Proteomes" id="UP000031967">
    <property type="component" value="Unassembled WGS sequence"/>
</dbReference>
<evidence type="ECO:0000256" key="1">
    <source>
        <dbReference type="ARBA" id="ARBA00006479"/>
    </source>
</evidence>
<sequence length="284" mass="28992">MRQNAHTAGPAGGGAAHEYCGAIDFGGTKTLVGIVNRGGSIVASKRFETDKAGTPQAHFAACSALLRGLLNELELSDKEIAGIGVTVPGLADAGRGVLLHAPYLGWKDVPVAELLRQYWHVPLIAIANDVNACALAESMFGAAPDVRNLLWVTVSTGIGGGLIADGRICEGENGLAGEIGHVVVEWQDGAPCGCGNRGCLEVHASGTAIAAAGRQAYAAADAGSPLRLRFAAESDITAQSLAAAAQDGVEEARRLFRDAGEYLGRALPPPSTCSIPAQSSSAAE</sequence>
<dbReference type="InterPro" id="IPR000600">
    <property type="entry name" value="ROK"/>
</dbReference>
<evidence type="ECO:0008006" key="4">
    <source>
        <dbReference type="Google" id="ProtNLM"/>
    </source>
</evidence>
<dbReference type="SUPFAM" id="SSF53067">
    <property type="entry name" value="Actin-like ATPase domain"/>
    <property type="match status" value="1"/>
</dbReference>
<organism evidence="2 3">
    <name type="scientific">Gordoniibacillus kamchatkensis</name>
    <dbReference type="NCBI Taxonomy" id="1590651"/>
    <lineage>
        <taxon>Bacteria</taxon>
        <taxon>Bacillati</taxon>
        <taxon>Bacillota</taxon>
        <taxon>Bacilli</taxon>
        <taxon>Bacillales</taxon>
        <taxon>Paenibacillaceae</taxon>
        <taxon>Gordoniibacillus</taxon>
    </lineage>
</organism>
<keyword evidence="3" id="KW-1185">Reference proteome</keyword>
<dbReference type="PROSITE" id="PS01125">
    <property type="entry name" value="ROK"/>
    <property type="match status" value="1"/>
</dbReference>
<dbReference type="RefSeq" id="WP_041051229.1">
    <property type="nucleotide sequence ID" value="NZ_JXAK01000062.1"/>
</dbReference>
<protein>
    <recommendedName>
        <fullName evidence="4">ROK family protein</fullName>
    </recommendedName>
</protein>
<dbReference type="InterPro" id="IPR049874">
    <property type="entry name" value="ROK_cs"/>
</dbReference>
<evidence type="ECO:0000313" key="2">
    <source>
        <dbReference type="EMBL" id="KIL38418.1"/>
    </source>
</evidence>
<dbReference type="Pfam" id="PF00480">
    <property type="entry name" value="ROK"/>
    <property type="match status" value="1"/>
</dbReference>
<proteinExistence type="inferred from homology"/>
<dbReference type="InterPro" id="IPR043129">
    <property type="entry name" value="ATPase_NBD"/>
</dbReference>
<name>A0ABR5ACL4_9BACL</name>
<comment type="caution">
    <text evidence="2">The sequence shown here is derived from an EMBL/GenBank/DDBJ whole genome shotgun (WGS) entry which is preliminary data.</text>
</comment>
<dbReference type="PANTHER" id="PTHR18964">
    <property type="entry name" value="ROK (REPRESSOR, ORF, KINASE) FAMILY"/>
    <property type="match status" value="1"/>
</dbReference>
<reference evidence="2 3" key="1">
    <citation type="submission" date="2014-12" db="EMBL/GenBank/DDBJ databases">
        <title>Draft genome sequence of Paenibacillus kamchatkensis strain B-2647.</title>
        <authorList>
            <person name="Karlyshev A.V."/>
            <person name="Kudryashova E.B."/>
        </authorList>
    </citation>
    <scope>NUCLEOTIDE SEQUENCE [LARGE SCALE GENOMIC DNA]</scope>
    <source>
        <strain evidence="2 3">VKM B-2647</strain>
    </source>
</reference>
<gene>
    <name evidence="2" type="ORF">SD70_26520</name>
</gene>
<comment type="similarity">
    <text evidence="1">Belongs to the ROK (NagC/XylR) family.</text>
</comment>
<evidence type="ECO:0000313" key="3">
    <source>
        <dbReference type="Proteomes" id="UP000031967"/>
    </source>
</evidence>
<dbReference type="Gene3D" id="3.30.420.40">
    <property type="match status" value="2"/>
</dbReference>
<dbReference type="PANTHER" id="PTHR18964:SF149">
    <property type="entry name" value="BIFUNCTIONAL UDP-N-ACETYLGLUCOSAMINE 2-EPIMERASE_N-ACETYLMANNOSAMINE KINASE"/>
    <property type="match status" value="1"/>
</dbReference>
<dbReference type="EMBL" id="JXAK01000062">
    <property type="protein sequence ID" value="KIL38418.1"/>
    <property type="molecule type" value="Genomic_DNA"/>
</dbReference>